<evidence type="ECO:0000313" key="12">
    <source>
        <dbReference type="Proteomes" id="UP000261420"/>
    </source>
</evidence>
<dbReference type="PANTHER" id="PTHR46507:SF2">
    <property type="entry name" value="AFADIN- AND ALPHA-ACTININ-BINDING PROTEIN"/>
    <property type="match status" value="1"/>
</dbReference>
<keyword evidence="7 9" id="KW-0175">Coiled coil</keyword>
<dbReference type="GO" id="GO:0036064">
    <property type="term" value="C:ciliary basal body"/>
    <property type="evidence" value="ECO:0007669"/>
    <property type="project" value="TreeGrafter"/>
</dbReference>
<evidence type="ECO:0000256" key="6">
    <source>
        <dbReference type="ARBA" id="ARBA00022949"/>
    </source>
</evidence>
<dbReference type="GO" id="GO:0005912">
    <property type="term" value="C:adherens junction"/>
    <property type="evidence" value="ECO:0007669"/>
    <property type="project" value="UniProtKB-SubCell"/>
</dbReference>
<evidence type="ECO:0000256" key="2">
    <source>
        <dbReference type="ARBA" id="ARBA00004607"/>
    </source>
</evidence>
<evidence type="ECO:0000256" key="10">
    <source>
        <dbReference type="SAM" id="MobiDB-lite"/>
    </source>
</evidence>
<keyword evidence="4" id="KW-0963">Cytoplasm</keyword>
<keyword evidence="6" id="KW-0965">Cell junction</keyword>
<feature type="coiled-coil region" evidence="9">
    <location>
        <begin position="128"/>
        <end position="208"/>
    </location>
</feature>
<evidence type="ECO:0000256" key="7">
    <source>
        <dbReference type="ARBA" id="ARBA00023054"/>
    </source>
</evidence>
<proteinExistence type="inferred from homology"/>
<evidence type="ECO:0000256" key="1">
    <source>
        <dbReference type="ARBA" id="ARBA00004536"/>
    </source>
</evidence>
<dbReference type="InterPro" id="IPR021622">
    <property type="entry name" value="Afadin/alpha-actinin-bd"/>
</dbReference>
<dbReference type="GO" id="GO:0035735">
    <property type="term" value="P:intraciliary transport involved in cilium assembly"/>
    <property type="evidence" value="ECO:0007669"/>
    <property type="project" value="TreeGrafter"/>
</dbReference>
<dbReference type="Proteomes" id="UP000261420">
    <property type="component" value="Unplaced"/>
</dbReference>
<dbReference type="AlphaFoldDB" id="A0A3B4TFY2"/>
<dbReference type="InterPro" id="IPR052300">
    <property type="entry name" value="Adhesion_Centrosome_assoc"/>
</dbReference>
<dbReference type="PANTHER" id="PTHR46507">
    <property type="entry name" value="AFADIN- AND ALPHA-ACTININ-BINDING PROTEIN"/>
    <property type="match status" value="1"/>
</dbReference>
<feature type="compositionally biased region" description="Polar residues" evidence="10">
    <location>
        <begin position="341"/>
        <end position="351"/>
    </location>
</feature>
<comment type="subcellular location">
    <subcellularLocation>
        <location evidence="1">Cell junction</location>
        <location evidence="1">Adherens junction</location>
    </subcellularLocation>
    <subcellularLocation>
        <location evidence="2">Cytoplasm</location>
        <location evidence="2">Cytoskeleton</location>
        <location evidence="2">Microtubule organizing center</location>
        <location evidence="2">Centrosome</location>
        <location evidence="2">Centriolar satellite</location>
    </subcellularLocation>
</comment>
<evidence type="ECO:0000256" key="3">
    <source>
        <dbReference type="ARBA" id="ARBA00009291"/>
    </source>
</evidence>
<name>A0A3B4TFY2_SERDU</name>
<evidence type="ECO:0000313" key="11">
    <source>
        <dbReference type="Ensembl" id="ENSSDUP00000004870.1"/>
    </source>
</evidence>
<sequence length="620" mass="71520">MPESSPVKDIHGNSAECRTSPLRQLSQSSLPVHRNSYVLSTFCTEHNVQECLSHINQEVSSLGLPPVWTELADSSDLNVVAVLNCMYDLIQLHRRGVRNLENMEVEQLKSSSNVDYLQLTSTRLKEQLELSKRENTGLLEKERQLQQKVKSLQNCLKNEKEEVQKLQNIIASRASQYNHEMKRKEREFNKLKERLNQLLVDKKEKKQAIDVLNRIGRADGKRSLWKTEKTEAKHEGEMYKTLLSDYDTRQRELVLENAELRKVLQQMKKDMVSILSSRKLTLKGDKHEDGCIQADSEEEEEVFDSSKESVELYCVHAREKLTNSIRLQWRRLKSHVERLDSQASLSQMGESKNSDAVPRETHEEEMDRLKLEIQQCKDFIQTQQQLLQQQLSSPCDEETASLLSDCYMLQEKERLGEEWKTLEEQRKIFERERRNFTEAAIRLSHERKAFEEDRATWLKHQFLNLSPFADTKKSPMSKSKSAFLISAETEASAASAPGKLIKSPSDTTSPTHRCVPLTSPSTADLCHTLCLIPEKSSTKPKTKTEHAEESDIFCNGNVPVQHKREAARQAAQHRLNRVAFGFLAVDIYLPLQLNRFNLHTALFKRNVWKSEHLSAGRTQE</sequence>
<protein>
    <submittedName>
        <fullName evidence="11">SSX family member 2 interacting protein</fullName>
    </submittedName>
</protein>
<evidence type="ECO:0000256" key="9">
    <source>
        <dbReference type="SAM" id="Coils"/>
    </source>
</evidence>
<reference evidence="11" key="1">
    <citation type="submission" date="2025-08" db="UniProtKB">
        <authorList>
            <consortium name="Ensembl"/>
        </authorList>
    </citation>
    <scope>IDENTIFICATION</scope>
</reference>
<organism evidence="11 12">
    <name type="scientific">Seriola dumerili</name>
    <name type="common">Greater amberjack</name>
    <name type="synonym">Caranx dumerili</name>
    <dbReference type="NCBI Taxonomy" id="41447"/>
    <lineage>
        <taxon>Eukaryota</taxon>
        <taxon>Metazoa</taxon>
        <taxon>Chordata</taxon>
        <taxon>Craniata</taxon>
        <taxon>Vertebrata</taxon>
        <taxon>Euteleostomi</taxon>
        <taxon>Actinopterygii</taxon>
        <taxon>Neopterygii</taxon>
        <taxon>Teleostei</taxon>
        <taxon>Neoteleostei</taxon>
        <taxon>Acanthomorphata</taxon>
        <taxon>Carangaria</taxon>
        <taxon>Carangiformes</taxon>
        <taxon>Carangidae</taxon>
        <taxon>Seriola</taxon>
    </lineage>
</organism>
<dbReference type="Pfam" id="PF11559">
    <property type="entry name" value="ADIP"/>
    <property type="match status" value="1"/>
</dbReference>
<keyword evidence="5" id="KW-0130">Cell adhesion</keyword>
<keyword evidence="8" id="KW-0206">Cytoskeleton</keyword>
<accession>A0A3B4TFY2</accession>
<keyword evidence="12" id="KW-1185">Reference proteome</keyword>
<feature type="region of interest" description="Disordered" evidence="10">
    <location>
        <begin position="340"/>
        <end position="361"/>
    </location>
</feature>
<evidence type="ECO:0000256" key="5">
    <source>
        <dbReference type="ARBA" id="ARBA00022889"/>
    </source>
</evidence>
<evidence type="ECO:0000256" key="4">
    <source>
        <dbReference type="ARBA" id="ARBA00022490"/>
    </source>
</evidence>
<dbReference type="GO" id="GO:0007155">
    <property type="term" value="P:cell adhesion"/>
    <property type="evidence" value="ECO:0007669"/>
    <property type="project" value="UniProtKB-KW"/>
</dbReference>
<reference evidence="11" key="2">
    <citation type="submission" date="2025-09" db="UniProtKB">
        <authorList>
            <consortium name="Ensembl"/>
        </authorList>
    </citation>
    <scope>IDENTIFICATION</scope>
</reference>
<dbReference type="Ensembl" id="ENSSDUT00000004971.1">
    <property type="protein sequence ID" value="ENSSDUP00000004870.1"/>
    <property type="gene ID" value="ENSSDUG00000003612.1"/>
</dbReference>
<evidence type="ECO:0000256" key="8">
    <source>
        <dbReference type="ARBA" id="ARBA00023212"/>
    </source>
</evidence>
<comment type="similarity">
    <text evidence="3">Belongs to the ADIP family.</text>
</comment>
<dbReference type="GO" id="GO:0034451">
    <property type="term" value="C:centriolar satellite"/>
    <property type="evidence" value="ECO:0007669"/>
    <property type="project" value="UniProtKB-SubCell"/>
</dbReference>
<dbReference type="GeneTree" id="ENSGT00390000007688"/>
<dbReference type="STRING" id="41447.ENSSDUP00000004870"/>